<dbReference type="OrthoDB" id="4366840at2759"/>
<gene>
    <name evidence="1" type="ORF">NUU61_004112</name>
</gene>
<dbReference type="GO" id="GO:0016301">
    <property type="term" value="F:kinase activity"/>
    <property type="evidence" value="ECO:0007669"/>
    <property type="project" value="UniProtKB-KW"/>
</dbReference>
<keyword evidence="1" id="KW-0418">Kinase</keyword>
<sequence>MALVAYDFKRKTKDLVWNAEYISIDSAKETQACEALVRRGLLGPELALRFQPAWRRYLHALVKREKDSESGLEDLLALVPFDSLRCSDSTALPRIKDMLHVSVR</sequence>
<organism evidence="1 2">
    <name type="scientific">Penicillium alfredii</name>
    <dbReference type="NCBI Taxonomy" id="1506179"/>
    <lineage>
        <taxon>Eukaryota</taxon>
        <taxon>Fungi</taxon>
        <taxon>Dikarya</taxon>
        <taxon>Ascomycota</taxon>
        <taxon>Pezizomycotina</taxon>
        <taxon>Eurotiomycetes</taxon>
        <taxon>Eurotiomycetidae</taxon>
        <taxon>Eurotiales</taxon>
        <taxon>Aspergillaceae</taxon>
        <taxon>Penicillium</taxon>
    </lineage>
</organism>
<dbReference type="Proteomes" id="UP001141434">
    <property type="component" value="Unassembled WGS sequence"/>
</dbReference>
<name>A0A9W9FKK9_9EURO</name>
<evidence type="ECO:0000313" key="2">
    <source>
        <dbReference type="Proteomes" id="UP001141434"/>
    </source>
</evidence>
<dbReference type="EMBL" id="JAPMSZ010000005">
    <property type="protein sequence ID" value="KAJ5101890.1"/>
    <property type="molecule type" value="Genomic_DNA"/>
</dbReference>
<keyword evidence="1" id="KW-0808">Transferase</keyword>
<protein>
    <submittedName>
        <fullName evidence="1">Protein kinase domain protein</fullName>
    </submittedName>
</protein>
<dbReference type="RefSeq" id="XP_056512721.1">
    <property type="nucleotide sequence ID" value="XM_056654694.1"/>
</dbReference>
<accession>A0A9W9FKK9</accession>
<keyword evidence="2" id="KW-1185">Reference proteome</keyword>
<proteinExistence type="predicted"/>
<comment type="caution">
    <text evidence="1">The sequence shown here is derived from an EMBL/GenBank/DDBJ whole genome shotgun (WGS) entry which is preliminary data.</text>
</comment>
<dbReference type="AlphaFoldDB" id="A0A9W9FKK9"/>
<reference evidence="1" key="1">
    <citation type="submission" date="2022-11" db="EMBL/GenBank/DDBJ databases">
        <authorList>
            <person name="Petersen C."/>
        </authorList>
    </citation>
    <scope>NUCLEOTIDE SEQUENCE</scope>
    <source>
        <strain evidence="1">IBT 34128</strain>
    </source>
</reference>
<reference evidence="1" key="2">
    <citation type="journal article" date="2023" name="IMA Fungus">
        <title>Comparative genomic study of the Penicillium genus elucidates a diverse pangenome and 15 lateral gene transfer events.</title>
        <authorList>
            <person name="Petersen C."/>
            <person name="Sorensen T."/>
            <person name="Nielsen M.R."/>
            <person name="Sondergaard T.E."/>
            <person name="Sorensen J.L."/>
            <person name="Fitzpatrick D.A."/>
            <person name="Frisvad J.C."/>
            <person name="Nielsen K.L."/>
        </authorList>
    </citation>
    <scope>NUCLEOTIDE SEQUENCE</scope>
    <source>
        <strain evidence="1">IBT 34128</strain>
    </source>
</reference>
<evidence type="ECO:0000313" key="1">
    <source>
        <dbReference type="EMBL" id="KAJ5101890.1"/>
    </source>
</evidence>
<dbReference type="GeneID" id="81393862"/>